<evidence type="ECO:0000256" key="3">
    <source>
        <dbReference type="ARBA" id="ARBA00009223"/>
    </source>
</evidence>
<protein>
    <recommendedName>
        <fullName evidence="5 10">U3 small nucleolar RNA-associated protein 25</fullName>
        <shortName evidence="10">U3 snoRNA-associated protein 25</shortName>
    </recommendedName>
</protein>
<keyword evidence="9 10" id="KW-0687">Ribonucleoprotein</keyword>
<comment type="caution">
    <text evidence="14">The sequence shown here is derived from an EMBL/GenBank/DDBJ whole genome shotgun (WGS) entry which is preliminary data.</text>
</comment>
<organism evidence="14 15">
    <name type="scientific">Talaromyces pinophilus</name>
    <name type="common">Penicillium pinophilum</name>
    <dbReference type="NCBI Taxonomy" id="128442"/>
    <lineage>
        <taxon>Eukaryota</taxon>
        <taxon>Fungi</taxon>
        <taxon>Dikarya</taxon>
        <taxon>Ascomycota</taxon>
        <taxon>Pezizomycotina</taxon>
        <taxon>Eurotiomycetes</taxon>
        <taxon>Eurotiomycetidae</taxon>
        <taxon>Eurotiales</taxon>
        <taxon>Trichocomaceae</taxon>
        <taxon>Talaromyces</taxon>
        <taxon>Talaromyces sect. Talaromyces</taxon>
    </lineage>
</organism>
<dbReference type="Pfam" id="PF22916">
    <property type="entry name" value="UTP25_NTPase-like"/>
    <property type="match status" value="1"/>
</dbReference>
<evidence type="ECO:0000256" key="10">
    <source>
        <dbReference type="RuleBase" id="RU365070"/>
    </source>
</evidence>
<evidence type="ECO:0000259" key="13">
    <source>
        <dbReference type="Pfam" id="PF22916"/>
    </source>
</evidence>
<evidence type="ECO:0000256" key="6">
    <source>
        <dbReference type="ARBA" id="ARBA00022517"/>
    </source>
</evidence>
<dbReference type="GO" id="GO:0000462">
    <property type="term" value="P:maturation of SSU-rRNA from tricistronic rRNA transcript (SSU-rRNA, 5.8S rRNA, LSU-rRNA)"/>
    <property type="evidence" value="ECO:0007669"/>
    <property type="project" value="TreeGrafter"/>
</dbReference>
<dbReference type="Proteomes" id="UP000053095">
    <property type="component" value="Unassembled WGS sequence"/>
</dbReference>
<feature type="compositionally biased region" description="Acidic residues" evidence="11">
    <location>
        <begin position="133"/>
        <end position="143"/>
    </location>
</feature>
<evidence type="ECO:0000256" key="9">
    <source>
        <dbReference type="ARBA" id="ARBA00023274"/>
    </source>
</evidence>
<dbReference type="InterPro" id="IPR053939">
    <property type="entry name" value="UTP25_C"/>
</dbReference>
<feature type="compositionally biased region" description="Acidic residues" evidence="11">
    <location>
        <begin position="100"/>
        <end position="125"/>
    </location>
</feature>
<comment type="subunit">
    <text evidence="4 10">Component of the ribosomal small subunit (SSU) processome composed of at least 40 protein subunits and snoRNA U3.</text>
</comment>
<dbReference type="SUPFAM" id="SSF52540">
    <property type="entry name" value="P-loop containing nucleoside triphosphate hydrolases"/>
    <property type="match status" value="1"/>
</dbReference>
<comment type="subcellular location">
    <subcellularLocation>
        <location evidence="2 10">Nucleus</location>
        <location evidence="2 10">Nucleolus</location>
    </subcellularLocation>
</comment>
<gene>
    <name evidence="14" type="ORF">TCE0_034r10345</name>
</gene>
<feature type="compositionally biased region" description="Basic and acidic residues" evidence="11">
    <location>
        <begin position="8"/>
        <end position="19"/>
    </location>
</feature>
<feature type="region of interest" description="Disordered" evidence="11">
    <location>
        <begin position="1"/>
        <end position="160"/>
    </location>
</feature>
<dbReference type="PANTHER" id="PTHR12933:SF0">
    <property type="entry name" value="U3 SMALL NUCLEOLAR RNA-ASSOCIATED PROTEIN 25 HOMOLOG"/>
    <property type="match status" value="1"/>
</dbReference>
<reference evidence="15" key="1">
    <citation type="journal article" date="2015" name="Genome Announc.">
        <title>Draft genome sequence of Talaromyces cellulolyticus strain Y-94, a source of lignocellulosic biomass-degrading enzymes.</title>
        <authorList>
            <person name="Fujii T."/>
            <person name="Koike H."/>
            <person name="Sawayama S."/>
            <person name="Yano S."/>
            <person name="Inoue H."/>
        </authorList>
    </citation>
    <scope>NUCLEOTIDE SEQUENCE [LARGE SCALE GENOMIC DNA]</scope>
    <source>
        <strain evidence="15">Y-94</strain>
    </source>
</reference>
<dbReference type="InterPro" id="IPR053940">
    <property type="entry name" value="UTP25_NTPase-like"/>
</dbReference>
<accession>A0A6V8HDI4</accession>
<evidence type="ECO:0000313" key="15">
    <source>
        <dbReference type="Proteomes" id="UP000053095"/>
    </source>
</evidence>
<dbReference type="InterPro" id="IPR027417">
    <property type="entry name" value="P-loop_NTPase"/>
</dbReference>
<keyword evidence="8 10" id="KW-0539">Nucleus</keyword>
<evidence type="ECO:0000256" key="8">
    <source>
        <dbReference type="ARBA" id="ARBA00023242"/>
    </source>
</evidence>
<comment type="similarity">
    <text evidence="3 10">Belongs to the UTP25 family.</text>
</comment>
<dbReference type="FunFam" id="3.40.50.300:FF:002356">
    <property type="entry name" value="U3 small nucleolar RNA-associated protein 25"/>
    <property type="match status" value="1"/>
</dbReference>
<dbReference type="Gene3D" id="3.40.50.300">
    <property type="entry name" value="P-loop containing nucleotide triphosphate hydrolases"/>
    <property type="match status" value="1"/>
</dbReference>
<evidence type="ECO:0000256" key="2">
    <source>
        <dbReference type="ARBA" id="ARBA00004604"/>
    </source>
</evidence>
<dbReference type="AlphaFoldDB" id="A0A6V8HDI4"/>
<feature type="compositionally biased region" description="Acidic residues" evidence="11">
    <location>
        <begin position="20"/>
        <end position="40"/>
    </location>
</feature>
<evidence type="ECO:0000256" key="1">
    <source>
        <dbReference type="ARBA" id="ARBA00002883"/>
    </source>
</evidence>
<evidence type="ECO:0000256" key="11">
    <source>
        <dbReference type="SAM" id="MobiDB-lite"/>
    </source>
</evidence>
<proteinExistence type="inferred from homology"/>
<evidence type="ECO:0000259" key="12">
    <source>
        <dbReference type="Pfam" id="PF06862"/>
    </source>
</evidence>
<keyword evidence="15" id="KW-1185">Reference proteome</keyword>
<dbReference type="Pfam" id="PF06862">
    <property type="entry name" value="Utp25_C"/>
    <property type="match status" value="1"/>
</dbReference>
<feature type="domain" description="UTP25 NTP hydrolase-like" evidence="13">
    <location>
        <begin position="190"/>
        <end position="446"/>
    </location>
</feature>
<dbReference type="GO" id="GO:0034511">
    <property type="term" value="F:U3 snoRNA binding"/>
    <property type="evidence" value="ECO:0007669"/>
    <property type="project" value="InterPro"/>
</dbReference>
<evidence type="ECO:0000256" key="7">
    <source>
        <dbReference type="ARBA" id="ARBA00022552"/>
    </source>
</evidence>
<evidence type="ECO:0000313" key="14">
    <source>
        <dbReference type="EMBL" id="GAM39089.1"/>
    </source>
</evidence>
<evidence type="ECO:0000256" key="5">
    <source>
        <dbReference type="ARBA" id="ARBA00015422"/>
    </source>
</evidence>
<feature type="compositionally biased region" description="Basic and acidic residues" evidence="11">
    <location>
        <begin position="85"/>
        <end position="99"/>
    </location>
</feature>
<keyword evidence="6 10" id="KW-0690">Ribosome biogenesis</keyword>
<keyword evidence="7 10" id="KW-0698">rRNA processing</keyword>
<comment type="function">
    <text evidence="1 10">DEAD-box RNA helicase-like protein required for pre-18S rRNA processing, specifically at sites A0, A1, and A2.</text>
</comment>
<dbReference type="EMBL" id="DF933830">
    <property type="protein sequence ID" value="GAM39089.1"/>
    <property type="molecule type" value="Genomic_DNA"/>
</dbReference>
<dbReference type="GO" id="GO:0032040">
    <property type="term" value="C:small-subunit processome"/>
    <property type="evidence" value="ECO:0007669"/>
    <property type="project" value="TreeGrafter"/>
</dbReference>
<dbReference type="PANTHER" id="PTHR12933">
    <property type="entry name" value="ORF PROTEIN-RELATED"/>
    <property type="match status" value="1"/>
</dbReference>
<feature type="domain" description="UTP25 C-terminal" evidence="12">
    <location>
        <begin position="463"/>
        <end position="656"/>
    </location>
</feature>
<name>A0A6V8HDI4_TALPI</name>
<dbReference type="InterPro" id="IPR010678">
    <property type="entry name" value="UTP25"/>
</dbReference>
<dbReference type="GO" id="GO:0019843">
    <property type="term" value="F:rRNA binding"/>
    <property type="evidence" value="ECO:0007669"/>
    <property type="project" value="TreeGrafter"/>
</dbReference>
<sequence length="657" mass="75301">MLVVEGIVSRHLESMRRESSDDEDQFNGFEDDVPSGDELMEDGKIASEPSSEDEEPETERPYNSLLQLLNAKSEPSHARKRRKLDHPGSKEDSTSREVEVQETTEELQEQDVFENQEASDEEDNVEVDKGESGDEDEDEDASDPFETHISSPNETETAKRLKKRLISTAAERIPSLHGISQNIASFVFNYSDVLFGGRSPSNAAQMRDLLSLHALNHVLKTRDRVIKNNGRLSRDTNEDIELRDQGFTRPKVLIILPTRQACVRFVESISKFYQPEQQENRKRFMDEYNAEDNESWASKPDDFRDLFGGNDDDMFRIGLKFTRKTIKYYSQFYNSDIILASPLGLRTIMDKEDEKKRDHDFLSSIEIAIVDHADGLLMQNWEHVEYIFEHLNLQPKEAHGCDFSRVRTWYLDDRARYIRQTIVLTSFLTPEINSLFSQHMQNVAGKAKILPQYNGAITEVALPITVKQTFSRFDSTFALKDPDLRFKYFTTAILPALARSVTGKGEGNGAGTLIFIPSYLDFVRVRNFFSTSSQATNISFGAISEYTEQSEMSRSRSHFMSGRLSVLLYTERAHHFRRYNIRGVKHVIFYGLPENPIFFREIVQYLGLDPSAITGSETLDVRAVFSKYDAFKLERIVGTQRAGNMLKEKGGDTFRFV</sequence>
<evidence type="ECO:0000256" key="4">
    <source>
        <dbReference type="ARBA" id="ARBA00011192"/>
    </source>
</evidence>